<dbReference type="PROSITE" id="PS51416">
    <property type="entry name" value="MIB_HERC2"/>
    <property type="match status" value="1"/>
</dbReference>
<dbReference type="PROSITE" id="PS00380">
    <property type="entry name" value="RHODANESE_1"/>
    <property type="match status" value="1"/>
</dbReference>
<dbReference type="InterPro" id="IPR001307">
    <property type="entry name" value="Thiosulphate_STrfase_CS"/>
</dbReference>
<keyword evidence="1 2" id="KW-0833">Ubl conjugation pathway</keyword>
<evidence type="ECO:0000256" key="1">
    <source>
        <dbReference type="ARBA" id="ARBA00022786"/>
    </source>
</evidence>
<dbReference type="Gene3D" id="2.60.120.290">
    <property type="entry name" value="Spermadhesin, CUB domain"/>
    <property type="match status" value="2"/>
</dbReference>
<accession>A0A080YYH4</accession>
<dbReference type="SUPFAM" id="SSF49854">
    <property type="entry name" value="Spermadhesin, CUB domain"/>
    <property type="match status" value="2"/>
</dbReference>
<feature type="region of interest" description="Disordered" evidence="3">
    <location>
        <begin position="4770"/>
        <end position="4797"/>
    </location>
</feature>
<feature type="region of interest" description="Disordered" evidence="3">
    <location>
        <begin position="124"/>
        <end position="184"/>
    </location>
</feature>
<dbReference type="InterPro" id="IPR000569">
    <property type="entry name" value="HECT_dom"/>
</dbReference>
<dbReference type="Pfam" id="PF00632">
    <property type="entry name" value="HECT"/>
    <property type="match status" value="1"/>
</dbReference>
<dbReference type="SUPFAM" id="SSF159034">
    <property type="entry name" value="Mib/herc2 domain-like"/>
    <property type="match status" value="2"/>
</dbReference>
<feature type="compositionally biased region" description="Low complexity" evidence="3">
    <location>
        <begin position="146"/>
        <end position="156"/>
    </location>
</feature>
<evidence type="ECO:0000313" key="7">
    <source>
        <dbReference type="Proteomes" id="UP000028582"/>
    </source>
</evidence>
<dbReference type="Pfam" id="PF06701">
    <property type="entry name" value="MIB_HERC2"/>
    <property type="match status" value="1"/>
</dbReference>
<organism evidence="6 7">
    <name type="scientific">Phytophthora nicotianae P1976</name>
    <dbReference type="NCBI Taxonomy" id="1317066"/>
    <lineage>
        <taxon>Eukaryota</taxon>
        <taxon>Sar</taxon>
        <taxon>Stramenopiles</taxon>
        <taxon>Oomycota</taxon>
        <taxon>Peronosporomycetes</taxon>
        <taxon>Peronosporales</taxon>
        <taxon>Peronosporaceae</taxon>
        <taxon>Phytophthora</taxon>
    </lineage>
</organism>
<feature type="non-terminal residue" evidence="6">
    <location>
        <position position="1"/>
    </location>
</feature>
<dbReference type="InterPro" id="IPR035983">
    <property type="entry name" value="Hect_E3_ubiquitin_ligase"/>
</dbReference>
<feature type="region of interest" description="Disordered" evidence="3">
    <location>
        <begin position="3447"/>
        <end position="3467"/>
    </location>
</feature>
<feature type="compositionally biased region" description="Polar residues" evidence="3">
    <location>
        <begin position="4266"/>
        <end position="4276"/>
    </location>
</feature>
<dbReference type="EMBL" id="ANJA01004100">
    <property type="protein sequence ID" value="ETO59435.1"/>
    <property type="molecule type" value="Genomic_DNA"/>
</dbReference>
<reference evidence="6 7" key="1">
    <citation type="submission" date="2013-11" db="EMBL/GenBank/DDBJ databases">
        <title>The Genome Sequence of Phytophthora parasitica P1976.</title>
        <authorList>
            <consortium name="The Broad Institute Genomics Platform"/>
            <person name="Russ C."/>
            <person name="Tyler B."/>
            <person name="Panabieres F."/>
            <person name="Shan W."/>
            <person name="Tripathy S."/>
            <person name="Grunwald N."/>
            <person name="Machado M."/>
            <person name="Johnson C.S."/>
            <person name="Walker B."/>
            <person name="Young S."/>
            <person name="Zeng Q."/>
            <person name="Gargeya S."/>
            <person name="Fitzgerald M."/>
            <person name="Haas B."/>
            <person name="Abouelleil A."/>
            <person name="Allen A.W."/>
            <person name="Alvarado L."/>
            <person name="Arachchi H.M."/>
            <person name="Berlin A.M."/>
            <person name="Chapman S.B."/>
            <person name="Gainer-Dewar J."/>
            <person name="Goldberg J."/>
            <person name="Griggs A."/>
            <person name="Gujja S."/>
            <person name="Hansen M."/>
            <person name="Howarth C."/>
            <person name="Imamovic A."/>
            <person name="Ireland A."/>
            <person name="Larimer J."/>
            <person name="McCowan C."/>
            <person name="Murphy C."/>
            <person name="Pearson M."/>
            <person name="Poon T.W."/>
            <person name="Priest M."/>
            <person name="Roberts A."/>
            <person name="Saif S."/>
            <person name="Shea T."/>
            <person name="Sisk P."/>
            <person name="Sykes S."/>
            <person name="Wortman J."/>
            <person name="Nusbaum C."/>
            <person name="Birren B."/>
        </authorList>
    </citation>
    <scope>NUCLEOTIDE SEQUENCE [LARGE SCALE GENOMIC DNA]</scope>
    <source>
        <strain evidence="6 7">P1976</strain>
    </source>
</reference>
<dbReference type="GO" id="GO:0046872">
    <property type="term" value="F:metal ion binding"/>
    <property type="evidence" value="ECO:0007669"/>
    <property type="project" value="InterPro"/>
</dbReference>
<feature type="compositionally biased region" description="Polar residues" evidence="3">
    <location>
        <begin position="77"/>
        <end position="98"/>
    </location>
</feature>
<feature type="domain" description="MIB/HERC2" evidence="5">
    <location>
        <begin position="3943"/>
        <end position="4021"/>
    </location>
</feature>
<dbReference type="PANTHER" id="PTHR46654">
    <property type="entry name" value="E3 UBIQUITIN-PROTEIN LIGASE HECTD3"/>
    <property type="match status" value="1"/>
</dbReference>
<comment type="caution">
    <text evidence="6">The sequence shown here is derived from an EMBL/GenBank/DDBJ whole genome shotgun (WGS) entry which is preliminary data.</text>
</comment>
<evidence type="ECO:0000259" key="4">
    <source>
        <dbReference type="PROSITE" id="PS50237"/>
    </source>
</evidence>
<dbReference type="Gene3D" id="2.60.120.200">
    <property type="match status" value="2"/>
</dbReference>
<feature type="region of interest" description="Disordered" evidence="3">
    <location>
        <begin position="77"/>
        <end position="106"/>
    </location>
</feature>
<dbReference type="InterPro" id="IPR043136">
    <property type="entry name" value="B30.2/SPRY_sf"/>
</dbReference>
<name>A0A080YYH4_PHYNI</name>
<dbReference type="InterPro" id="IPR013320">
    <property type="entry name" value="ConA-like_dom_sf"/>
</dbReference>
<dbReference type="PANTHER" id="PTHR46654:SF1">
    <property type="entry name" value="E3 UBIQUITIN-PROTEIN LIGASE HECTD3"/>
    <property type="match status" value="1"/>
</dbReference>
<dbReference type="InterPro" id="IPR035914">
    <property type="entry name" value="Sperma_CUB_dom_sf"/>
</dbReference>
<dbReference type="Pfam" id="PF00622">
    <property type="entry name" value="SPRY"/>
    <property type="match status" value="1"/>
</dbReference>
<evidence type="ECO:0000259" key="5">
    <source>
        <dbReference type="PROSITE" id="PS51416"/>
    </source>
</evidence>
<feature type="compositionally biased region" description="Low complexity" evidence="3">
    <location>
        <begin position="4784"/>
        <end position="4795"/>
    </location>
</feature>
<sequence length="5279" mass="584880">EKIYKKIASISSIFKGFHFRVQMGTQVSRDAAASAESAATSQDEQLSARAWRTGVPFTLLHDEGFVVEKFQELLATSSAQSGKRSNTKSVEEAQTTVSGMDEAPIEEMQHATDMARIKLFTRSKRDGGTGEQGGSQPTSPSKLGPATASTLTSSTAKENPPSALAGMVGNTLSRESPESVDSERLRAQRDKLLQVYFEQIALRVRHNRMGTAGGTPRVGDLQDVEESLSSMIPRADVEILSSAEMSMKDKRLEISQNVTAASVFSVGSLRMQLEMLREFRLLSPKLFENGTMALVQTLLDSPPFALQGIVTRSPEEVILSDVHRFCRDVLHPEQGGQVASDVQRHVTLLLLLAIGVSSGRVSLLLEFVDELLILPRECATTKPLLVQEYPFAAWVKVFIQRMQSYRIDYALGTFEDSAFVKKFVMKTLPGDLENDDAENGLDKSNANVTSSFATDGSFAYTWSLTKGLAKIGTGHNFTIAGRVYAEVPASEYLRRLEEKRTVRKLVYGFGECVKDVSVFARDEMARVHDESSRMSVQNIFGEAGARDESRLLISYCVGNVQDVCILENRDIFTLPVPSSESVKVCRAWYGDLEVLNNEAVLHFCNLLEQKRSNVMADLGVTLSRALTEQLLTLSDISLEKIAESKKLMVVFASGDDSDSMGAQVLEEGDRFADVEERARDSYLSSLLFCGDSLYLSVIYPERDVSGMLVSESSQRCRRLLRISPQDLGFLEDLPLEKYSSRTPGSNMKCALPLYAYATEGKLIYEIEMGSGDIDVNVITPKASQGGGKILEKTRFFSLNEKTVLCCEFLLCLAKIRSAVMGHEDKLEVQLPLFYTNGASLGMLIVDQNSKERGSSKNFVHCVLFDCESGEAKGSYENEEKTSCQERTLSCTSVCFDARNNLLWLYEEHKRTLRSYQNSGKRIPLDENSIPSDVVSKKAGDGEEPSFIETTALSLLGFLYKNAAASSSVVGNDAGNDSVTRVPFAVDVKVETFKLLLAFTSKYVEVFKANDASLSQVYILQACLGILNKNLESLLQLADGRCKQEAISLLKSGLSAPLDRLLEFSSEQQHKDLVTENASSGRPLPLQVDERSHVQVASVALDLYTTSIRIFHADVTKQFTHVLKYLQLWQQAKATRMELKILARLLAHLCTRVDAIYHSMVMSEDSLGQFLKLVEFAVGMQQRQLRQVFVLSREMSDNATAASTFRDSVEDSFELISLVNAITQASFVSLFTDGGDTCSRRALDVALVVFDTIRDACSSICSDLADPVKQQDCQTQWTEIESVLKDGFVGILAPVVLSSGIMVLRNRKCIEDLLMINDAHEITGPESEQMGGGVNGSATSKSSATSSCMFDFLKDNSSNLLEFMVSLDFLVSMIDPTKRESTMENVSMALKTETMESSHEYENNMDTLTELQVPGATRMVITFDPRSRTEVNYDYLTFYKDKSQGEHYGSQFYSGRDSEQNWPGVGDNPPLIIESDHCFVYFHTDGSNTDWGYKFTATAEILERKKSLQQHWIVFLLENVVYLLDESIKILVDGSAFAPIGDMEIQNEQYLQSDLLRSGVCTEDNKNAEVLRLLQDFVDLPESSDAEKLIEALQERSGVSKPSLALTRSTSFDQITSSAPNKSVSSAVRAVAAAIFHHNMWGMDAYAFTQKLRDDISEQLLRGWKNAQKMRDWFHLGDAADAGIHGQMVPSRRRSGRLRRQPSAYKGLSEESLAILCDNVIKRAQFLLEITPVSFAYVSGAKRRWGLLAKYGHAIGKQNSDSQLDKWYNLLDELQAATELRSLFQYRRTSSERLKHGQAKSVTEQVLEFIQSDVDISEVRKVIEIRNRRAASRAMGMEIFIQTLKDCPSLSLRGILLESFASTLKCFAITNSPTNVSGSSSISPASTLDSFPRLHFDALLSGCDESLRQRIAEGFGNCLTIFAKQVASATDDGIRSGFITSMLRCCALDYDLEDSYLLQESRVLPQILHLLSSDSITTRKAAQSLLGVLLSRFIAGRVDSTAEGGDDDDEHDDSDDHDISAFQRQLFAAVGHQLEGIASSVKSAFNSHGGGLGKFSPQYLPENSPGFVSSCLQRNAVSWNHSIMLWVYSPSKGSLYALKLGDEVRRGPNWSGTDELGEDGETEIGTVISIPAPTKVHVRWNSSGLTSRCEFDPKHGIFEVVLVDEGVGGAIFFKGNTNMIKDTAAAKPWSHFGLFLTDSRMLVYKIACGSDKESVFETDYELDADQWSHVAIVQDGDTLRVYVNGSMVSQHLLESFLVMNANVNPAESAIIESAHPLEDSIDEYCPVHIPGAVKIRLTFDPLCDIDSSTGFVRFYKDAKCVEYWGEEKYTGKYSDPERNFPGAQSNRARSLQHADASSVDLNVLEIWSDRFLVYFHNEGNSNSWGFRILASPELATSVEECTNHIAHLNPYPFYFGEAPGRVLDEPAAKCWIYQPKVLSYPISESDLTTEIQTSFPSTEIISSVAPAERTLHILGLVRTCAETSFGRSLIGTPENIRNILLLSFDDRVPVEIRIGAIKVLKDLTGTLGTDVMDAQVAKALPSETDGLLPFVFQRLGRALNVWRAFEEDNVAVADGIDEEDADDGDLLGLRTSAQGEASLVAAYISLFRGASEHSCWGDQVFKLVLAGLQCVHTLKDKWLERAVEQILASLALLGGNYSGAYIGGRVSCCVNVDGKEMIETGYLVQFRMKSGSHIARVIFDCDQSNIVDVPLTDVAHLDDIEKIELASFLKRVTPFASELKDLYQGVLDLTDISPSVDSYQPKLTKKENVEVLESEHPYAAGEDITYSLNFRGATEIVIQFDKMSCTAGPNDYIQFKKKEGDLKESGGNDDKYWGEEKYYGESFPGVGTTPPLRIPAGSVDVHFYTEGSSSGISEWGFKLTAHAFEEALVYPPEIPPAIMTSAFSDIRARCIKSFGQVLESLKRSDIVPTFTSLLPSLTKIANSPCDGRPIQSSPKSQIFESKHPYANSVMEYMKVTFSGASTLTITFDSQSRTEQGCDYLCFFKDKSLTDRWGAYQYCGVGSDANWPGVEDRPPLVILADSFTLLWATDGSNVDWGWKFNVTAEFLPEFPLNKTLKQLDARSYRLFETLYEKMSHQRIPLKSEFEEFAGSDDACKEKHNSDPVRQLLSSYSSVEPAKLAEWGSVISKKTQYYSVTDDNGIKVYQEKNRDSNVLVELPAGTEFAAEVDRDGWLKAVSDNVDQLGKAKCGWIWQRTGAIVHAAPSVACANGEDLLTLGVDDLSFECKHSVLEMDDRNDEEQSLTSLCSPFAFDEFKGQTDRIQNLAYDSHRAVATKAARDAIITFLSCDPKRAPIQLSAFGSAEDIILLLSHFFIDADCDADFDNQSGVVLALRKRLRQMVLSGADDSILLAVLTRCLDILKSGPQLLPKGRGAVRVLESTHPYQDNADQYWDVSIPGATKIKVIFDRRCKSEAGCDWVRLYKSGSNRTETIGPDQIGGRGDSENWPGTGDRPPLYIEDDSFEVYFHSDSSNNDWGFKLYAIGIFKEEEKLPSTDAKNPETVVKLLSMTGWIVEALSSIPDSSLQASPTTLKMLYSAETLQTLVFTLNESPQGIKTCALQVLSNMAQSAGFHTIPAVLIEHVRDLVNVKMRAKHQAEDRMELKSPYLQTLVQCAVALDLSIDNHCFEGVNSDTESISSLPYQPGTDGVTTFVSRPRTSTSGCHQFLLKFDKLASAVTIGLTLGELGATMGKSACFVMLEDNGKLSVAARSRASGGYDFNEFLGYKCQLREGDTVVILLDLLRQTLVIRKNSIVSALVAGPAGSGALVPWNELYPSLQPQSDIRLIVSHSSSDNRIGFSSLSCSPFALIPQTIVPNWYGKVVDAVSMVLDFRENLASTVILKESRHPLASSTPSNPVRELVDIKGAVALEIRFDKRTKIQKSDELRFFAGSKSETTSEDASDPIVVLSGINGEQDETDSPHLFAVDGTKQLNYSLSVGDLVVRSQDWEYSDEDGGSGSVGIVQEVTSWRSHGGKGVRVRWQGNGLEAVYRYGLNGRYDVQNLEHTKYHSGPLIIRGSTISYEFVRSTPQTTTTLDLSACSEFTGSLKLDGSTRLELKLLEENERVLSKSDCSVEFWAFISTDIFAKVDDSACMEVLRIDGARGRVVLLSDRLGRCKLARQVVDSSGALEDHHQCREDADNDSATTGNLAFGQWLHLALVFSGSRVLMMRNGDAIYSARCTDHDRLVLDSNSALIFGNSCSQAATLHDNSPVSWLTFCGHLYDIRLWDVAFRVEQLRSHFRGLDSVDVLPKSSSRPGTPTHASKRPLSPAMTFFSSPRSPRSSLRPVTVPHHMRKWVTTNRTSKDISTVRLNCCVKASMSQSGDRKPSDTAYYEAHALSSGKLCVGWILGDVNMHNKATMIGEERNSFGVDLGKKVAQFSTLTQDLAPFTRVEPSACSSPRRSFGNSFGNDIFCRNGDVVGCAIGLLTGKLTFYVNGTKVAEYVPTDDQNAGSALLNAGKDQEFNALVTEIISVEKPANMAGSSDVYVPVVERKFYPSASLGPQGAQGLAWNFGQRPFKYEPNSGEGDVLSLLQASDCAEEDAYFEVYDYDERQWDRVVYRHKVQEITPRLVGWWKLNEGMGNTVDDSSGNSQQGILAANNNSVRENKPSIFSQVLERDEGDRWWNDTCSPPPAARRRVGDNNAASPFFPFGTTGSNAMTKIESLWGYKFYVIPHFTMETVRRRHFQSHSVRFGDNPYNLTSRHDQQLIKYINKKSQSKDLNATQLLHGPWSDIAPQENELVRWPALMEIVASAGDDANIENNEPNPPDSSRTSDTAASTKPLVDAQGRLSKRFKVLQEFNATVYRILPFIAFHAPRVDSPESSAAEKKFMLSDLVMEQRHRILSVVKRTIWDSALGRTNESGVSFELTLNRPKAMRFRATGKTDVEGRHTLFSQAFRQLQALDGTHFRREDAVYRVTFLGENAQDAGGPYRETFAQYCEELQSTQLPLMLPTPNSQHNVGVGREKWLLCPGAQSSTSLQMLEFLGKLMGASIRSKQYLALNLAPLVWKKLAGERLVLDDLAAVDSMLVNSMARMRTIDRYGVTEEMFEDIVMETFTTLGADNRVIELKPGGAHLPVTFSSRCDYADLVEQARLHESDDQARAIFRGLAKVVPANLLACFSGAELELMVCGSPEVDVNLLEKCTEYSSCSPTDDHIIWFWRALRDFSHEERSAFLRFVWGRSRLPASADEFPQRFKLQSFNMQRAGRSVDAYMPVAHTCFFSIEIPAYSSESVLREKLLYAIYNCQEIDGDGDSVAANQLGWEE</sequence>
<gene>
    <name evidence="6" type="ORF">F444_22198</name>
</gene>
<dbReference type="InterPro" id="IPR010606">
    <property type="entry name" value="Mib_Herc2"/>
</dbReference>
<feature type="compositionally biased region" description="Basic and acidic residues" evidence="3">
    <location>
        <begin position="175"/>
        <end position="184"/>
    </location>
</feature>
<protein>
    <recommendedName>
        <fullName evidence="8">HECT domain-containing protein</fullName>
    </recommendedName>
</protein>
<dbReference type="GO" id="GO:0004842">
    <property type="term" value="F:ubiquitin-protein transferase activity"/>
    <property type="evidence" value="ECO:0007669"/>
    <property type="project" value="InterPro"/>
</dbReference>
<dbReference type="OrthoDB" id="239701at2759"/>
<evidence type="ECO:0000256" key="3">
    <source>
        <dbReference type="SAM" id="MobiDB-lite"/>
    </source>
</evidence>
<dbReference type="SUPFAM" id="SSF56204">
    <property type="entry name" value="Hect, E3 ligase catalytic domain"/>
    <property type="match status" value="1"/>
</dbReference>
<feature type="compositionally biased region" description="Low complexity" evidence="3">
    <location>
        <begin position="4290"/>
        <end position="4301"/>
    </location>
</feature>
<dbReference type="Proteomes" id="UP000028582">
    <property type="component" value="Unassembled WGS sequence"/>
</dbReference>
<dbReference type="SUPFAM" id="SSF48371">
    <property type="entry name" value="ARM repeat"/>
    <property type="match status" value="1"/>
</dbReference>
<dbReference type="SUPFAM" id="SSF49899">
    <property type="entry name" value="Concanavalin A-like lectins/glucanases"/>
    <property type="match status" value="2"/>
</dbReference>
<dbReference type="Gene3D" id="3.30.2410.10">
    <property type="entry name" value="Hect, E3 ligase catalytic domain"/>
    <property type="match status" value="1"/>
</dbReference>
<dbReference type="GO" id="GO:0004792">
    <property type="term" value="F:thiosulfate-cyanide sulfurtransferase activity"/>
    <property type="evidence" value="ECO:0007669"/>
    <property type="project" value="InterPro"/>
</dbReference>
<proteinExistence type="predicted"/>
<dbReference type="InterPro" id="IPR037252">
    <property type="entry name" value="Mib_Herc2_sf"/>
</dbReference>
<feature type="region of interest" description="Disordered" evidence="3">
    <location>
        <begin position="4265"/>
        <end position="4301"/>
    </location>
</feature>
<feature type="active site" description="Glycyl thioester intermediate" evidence="2">
    <location>
        <position position="5234"/>
    </location>
</feature>
<dbReference type="Gene3D" id="3.30.2160.10">
    <property type="entry name" value="Hect, E3 ligase catalytic domain"/>
    <property type="match status" value="1"/>
</dbReference>
<feature type="domain" description="HECT" evidence="4">
    <location>
        <begin position="4919"/>
        <end position="5271"/>
    </location>
</feature>
<dbReference type="Pfam" id="PF13385">
    <property type="entry name" value="Laminin_G_3"/>
    <property type="match status" value="1"/>
</dbReference>
<dbReference type="InterPro" id="IPR016024">
    <property type="entry name" value="ARM-type_fold"/>
</dbReference>
<dbReference type="Gene3D" id="3.90.1750.10">
    <property type="entry name" value="Hect, E3 ligase catalytic domains"/>
    <property type="match status" value="1"/>
</dbReference>
<dbReference type="PROSITE" id="PS50237">
    <property type="entry name" value="HECT"/>
    <property type="match status" value="1"/>
</dbReference>
<evidence type="ECO:0000256" key="2">
    <source>
        <dbReference type="PROSITE-ProRule" id="PRU00104"/>
    </source>
</evidence>
<evidence type="ECO:0008006" key="8">
    <source>
        <dbReference type="Google" id="ProtNLM"/>
    </source>
</evidence>
<dbReference type="Gene3D" id="2.60.120.920">
    <property type="match status" value="1"/>
</dbReference>
<dbReference type="SMART" id="SM00119">
    <property type="entry name" value="HECTc"/>
    <property type="match status" value="1"/>
</dbReference>
<evidence type="ECO:0000313" key="6">
    <source>
        <dbReference type="EMBL" id="ETO59435.1"/>
    </source>
</evidence>
<dbReference type="GO" id="GO:0016567">
    <property type="term" value="P:protein ubiquitination"/>
    <property type="evidence" value="ECO:0007669"/>
    <property type="project" value="InterPro"/>
</dbReference>
<dbReference type="InterPro" id="IPR003877">
    <property type="entry name" value="SPRY_dom"/>
</dbReference>
<dbReference type="Gene3D" id="2.30.30.40">
    <property type="entry name" value="SH3 Domains"/>
    <property type="match status" value="2"/>
</dbReference>
<feature type="region of interest" description="Disordered" evidence="3">
    <location>
        <begin position="4638"/>
        <end position="4657"/>
    </location>
</feature>
<dbReference type="InterPro" id="IPR042469">
    <property type="entry name" value="HECTD3"/>
</dbReference>